<protein>
    <submittedName>
        <fullName evidence="1">MFS general substrate transporter</fullName>
    </submittedName>
</protein>
<keyword evidence="2" id="KW-1185">Reference proteome</keyword>
<accession>A0ACD0P7V6</accession>
<reference evidence="1 2" key="1">
    <citation type="journal article" date="2018" name="Mol. Biol. Evol.">
        <title>Broad Genomic Sampling Reveals a Smut Pathogenic Ancestry of the Fungal Clade Ustilaginomycotina.</title>
        <authorList>
            <person name="Kijpornyongpan T."/>
            <person name="Mondo S.J."/>
            <person name="Barry K."/>
            <person name="Sandor L."/>
            <person name="Lee J."/>
            <person name="Lipzen A."/>
            <person name="Pangilinan J."/>
            <person name="LaButti K."/>
            <person name="Hainaut M."/>
            <person name="Henrissat B."/>
            <person name="Grigoriev I.V."/>
            <person name="Spatafora J.W."/>
            <person name="Aime M.C."/>
        </authorList>
    </citation>
    <scope>NUCLEOTIDE SEQUENCE [LARGE SCALE GENOMIC DNA]</scope>
    <source>
        <strain evidence="1 2">SA 807</strain>
    </source>
</reference>
<evidence type="ECO:0000313" key="1">
    <source>
        <dbReference type="EMBL" id="PWN54124.1"/>
    </source>
</evidence>
<dbReference type="Proteomes" id="UP000245626">
    <property type="component" value="Unassembled WGS sequence"/>
</dbReference>
<sequence>MKGHTKSKSGEEGKVEQEEKTTPPLDHAQVSIESNPSRSVDSRGAGPETLESQKLVSKMDWYVMPLLVAVFAFLSLDRNVLGYSAVFGLQKGLHLTSDDFSWTSSIFFFGHLIGLPFHSRLVQRFQKRLGTYISLIILSWGVIVSLTAVCRNRAGLFSNRFFLGFIEAAMFPASILIYSIWYTRKEQALRSAFVAMGQPIGTIVGGLLGRGIGELGNTKVETWKLFYIIFGSVTFLFGIVCILFLPNHPCNSKFLEEDERSMVIERVKGNLDSNQVDWKWDQFWEFFKDPQTYLLFPIFLLNTVASIAASTFGSLVVNSFGFSALQTTVLSSVPVGLIQIAILAGTGFWASRSKHQIRLLLSAACNALSLAGSVLMRQLPEEDKVAKLMGFYLTSIHQGSSALAISLVASNFSGSAKKTTAATAMSVAYSAGAIAGPKFFNSDQRPMYTTAFTMLVVTSSSLVVLPLMLRVWYMRENSRRNRLFRKPDADVAKVGGLETEGEEDLTDFQREREFRYVM</sequence>
<evidence type="ECO:0000313" key="2">
    <source>
        <dbReference type="Proteomes" id="UP000245626"/>
    </source>
</evidence>
<gene>
    <name evidence="1" type="ORF">IE53DRAFT_308955</name>
</gene>
<organism evidence="1 2">
    <name type="scientific">Violaceomyces palustris</name>
    <dbReference type="NCBI Taxonomy" id="1673888"/>
    <lineage>
        <taxon>Eukaryota</taxon>
        <taxon>Fungi</taxon>
        <taxon>Dikarya</taxon>
        <taxon>Basidiomycota</taxon>
        <taxon>Ustilaginomycotina</taxon>
        <taxon>Ustilaginomycetes</taxon>
        <taxon>Violaceomycetales</taxon>
        <taxon>Violaceomycetaceae</taxon>
        <taxon>Violaceomyces</taxon>
    </lineage>
</organism>
<name>A0ACD0P7V6_9BASI</name>
<proteinExistence type="predicted"/>
<dbReference type="EMBL" id="KZ819695">
    <property type="protein sequence ID" value="PWN54124.1"/>
    <property type="molecule type" value="Genomic_DNA"/>
</dbReference>